<evidence type="ECO:0000313" key="10">
    <source>
        <dbReference type="Proteomes" id="UP001162060"/>
    </source>
</evidence>
<evidence type="ECO:0000256" key="7">
    <source>
        <dbReference type="ARBA" id="ARBA00040047"/>
    </source>
</evidence>
<dbReference type="Gene3D" id="1.25.40.10">
    <property type="entry name" value="Tetratricopeptide repeat domain"/>
    <property type="match status" value="1"/>
</dbReference>
<dbReference type="InterPro" id="IPR000744">
    <property type="entry name" value="NSF_attach"/>
</dbReference>
<accession>A0AAV1TNE9</accession>
<comment type="subcellular location">
    <subcellularLocation>
        <location evidence="1">Membrane</location>
        <topology evidence="1">Peripheral membrane protein</topology>
    </subcellularLocation>
</comment>
<dbReference type="Proteomes" id="UP001162060">
    <property type="component" value="Unassembled WGS sequence"/>
</dbReference>
<evidence type="ECO:0000256" key="6">
    <source>
        <dbReference type="ARBA" id="ARBA00023136"/>
    </source>
</evidence>
<evidence type="ECO:0000256" key="8">
    <source>
        <dbReference type="ARBA" id="ARBA00042485"/>
    </source>
</evidence>
<comment type="caution">
    <text evidence="9">The sequence shown here is derived from an EMBL/GenBank/DDBJ whole genome shotgun (WGS) entry which is preliminary data.</text>
</comment>
<dbReference type="InterPro" id="IPR011990">
    <property type="entry name" value="TPR-like_helical_dom_sf"/>
</dbReference>
<dbReference type="PANTHER" id="PTHR13768:SF2">
    <property type="entry name" value="GAMMA-SOLUBLE NSF ATTACHMENT PROTEIN"/>
    <property type="match status" value="1"/>
</dbReference>
<organism evidence="9 10">
    <name type="scientific">Peronospora matthiolae</name>
    <dbReference type="NCBI Taxonomy" id="2874970"/>
    <lineage>
        <taxon>Eukaryota</taxon>
        <taxon>Sar</taxon>
        <taxon>Stramenopiles</taxon>
        <taxon>Oomycota</taxon>
        <taxon>Peronosporomycetes</taxon>
        <taxon>Peronosporales</taxon>
        <taxon>Peronosporaceae</taxon>
        <taxon>Peronospora</taxon>
    </lineage>
</organism>
<comment type="similarity">
    <text evidence="2">Belongs to the SNAP family.</text>
</comment>
<keyword evidence="5" id="KW-0653">Protein transport</keyword>
<proteinExistence type="inferred from homology"/>
<evidence type="ECO:0000256" key="1">
    <source>
        <dbReference type="ARBA" id="ARBA00004170"/>
    </source>
</evidence>
<dbReference type="Pfam" id="PF14938">
    <property type="entry name" value="SNAP"/>
    <property type="match status" value="1"/>
</dbReference>
<dbReference type="GO" id="GO:0006886">
    <property type="term" value="P:intracellular protein transport"/>
    <property type="evidence" value="ECO:0007669"/>
    <property type="project" value="InterPro"/>
</dbReference>
<evidence type="ECO:0000256" key="2">
    <source>
        <dbReference type="ARBA" id="ARBA00010050"/>
    </source>
</evidence>
<gene>
    <name evidence="9" type="ORF">PM001_LOCUS8483</name>
</gene>
<dbReference type="SUPFAM" id="SSF48452">
    <property type="entry name" value="TPR-like"/>
    <property type="match status" value="1"/>
</dbReference>
<evidence type="ECO:0000256" key="3">
    <source>
        <dbReference type="ARBA" id="ARBA00022448"/>
    </source>
</evidence>
<keyword evidence="6" id="KW-0472">Membrane</keyword>
<dbReference type="GO" id="GO:0019905">
    <property type="term" value="F:syntaxin binding"/>
    <property type="evidence" value="ECO:0007669"/>
    <property type="project" value="TreeGrafter"/>
</dbReference>
<dbReference type="GO" id="GO:0031201">
    <property type="term" value="C:SNARE complex"/>
    <property type="evidence" value="ECO:0007669"/>
    <property type="project" value="TreeGrafter"/>
</dbReference>
<sequence length="204" mass="22875">MSSQKSRTGEARQAFEKASSFYVDMGEFGKAADALVKGGQACESQGSSVDDVLPLYTHACELLEAQDKPHFAVETFRKMQSFLVKHEKYRDAIALLDRLTALYIAMDQPHNMHKSRLSQVILYPASGNVATANALYQSACKMTRSCRRTVVSLQKTSCGPIKRATKTYCEQRYGSRDSLLWTTKLDVLVEVIDLRVGRCCGWWC</sequence>
<keyword evidence="4" id="KW-0931">ER-Golgi transport</keyword>
<dbReference type="PANTHER" id="PTHR13768">
    <property type="entry name" value="SOLUBLE NSF ATTACHMENT PROTEIN SNAP"/>
    <property type="match status" value="1"/>
</dbReference>
<dbReference type="GO" id="GO:0016192">
    <property type="term" value="P:vesicle-mediated transport"/>
    <property type="evidence" value="ECO:0007669"/>
    <property type="project" value="UniProtKB-KW"/>
</dbReference>
<evidence type="ECO:0000256" key="4">
    <source>
        <dbReference type="ARBA" id="ARBA00022892"/>
    </source>
</evidence>
<protein>
    <recommendedName>
        <fullName evidence="7">Gamma-soluble NSF attachment protein</fullName>
    </recommendedName>
    <alternativeName>
        <fullName evidence="8">N-ethylmaleimide-sensitive factor attachment protein gamma</fullName>
    </alternativeName>
</protein>
<evidence type="ECO:0000256" key="5">
    <source>
        <dbReference type="ARBA" id="ARBA00022927"/>
    </source>
</evidence>
<name>A0AAV1TNE9_9STRA</name>
<dbReference type="EMBL" id="CAKLBY020000068">
    <property type="protein sequence ID" value="CAK7923333.1"/>
    <property type="molecule type" value="Genomic_DNA"/>
</dbReference>
<dbReference type="GO" id="GO:0005774">
    <property type="term" value="C:vacuolar membrane"/>
    <property type="evidence" value="ECO:0007669"/>
    <property type="project" value="TreeGrafter"/>
</dbReference>
<dbReference type="AlphaFoldDB" id="A0AAV1TNE9"/>
<reference evidence="9" key="1">
    <citation type="submission" date="2024-01" db="EMBL/GenBank/DDBJ databases">
        <authorList>
            <person name="Webb A."/>
        </authorList>
    </citation>
    <scope>NUCLEOTIDE SEQUENCE</scope>
    <source>
        <strain evidence="9">Pm1</strain>
    </source>
</reference>
<keyword evidence="3" id="KW-0813">Transport</keyword>
<evidence type="ECO:0000313" key="9">
    <source>
        <dbReference type="EMBL" id="CAK7923333.1"/>
    </source>
</evidence>
<dbReference type="GO" id="GO:0005483">
    <property type="term" value="F:soluble NSF attachment protein activity"/>
    <property type="evidence" value="ECO:0007669"/>
    <property type="project" value="TreeGrafter"/>
</dbReference>